<keyword evidence="1" id="KW-1133">Transmembrane helix</keyword>
<feature type="transmembrane region" description="Helical" evidence="1">
    <location>
        <begin position="103"/>
        <end position="121"/>
    </location>
</feature>
<accession>F9CY29</accession>
<dbReference type="RefSeq" id="WP_007551364.1">
    <property type="nucleotide sequence ID" value="NZ_AFPU01000001.1"/>
</dbReference>
<evidence type="ECO:0000313" key="2">
    <source>
        <dbReference type="EMBL" id="EGP94384.1"/>
    </source>
</evidence>
<dbReference type="AlphaFoldDB" id="F9CY29"/>
<dbReference type="OrthoDB" id="11979at2157"/>
<dbReference type="Proteomes" id="UP000004440">
    <property type="component" value="Unassembled WGS sequence"/>
</dbReference>
<proteinExistence type="predicted"/>
<dbReference type="PATRIC" id="fig|1001994.6.peg.1611"/>
<name>F9CY29_9ARCH</name>
<dbReference type="EMBL" id="AFPU01000001">
    <property type="protein sequence ID" value="EGP94384.1"/>
    <property type="molecule type" value="Genomic_DNA"/>
</dbReference>
<keyword evidence="1" id="KW-0472">Membrane</keyword>
<gene>
    <name evidence="2" type="ORF">MY1_1635</name>
</gene>
<keyword evidence="3" id="KW-1185">Reference proteome</keyword>
<sequence>MTDPLFDDVQTLLDKEKGDERILKQILRACENNEVISNYERNYVKNLAEKYLGRLPENTDDQSTEEKQTISDVIVPTPLQQKIEIPTSMTPQIIQKKPKNPKMLIGAGMAVLAIIIVIGISQSGISIMESDSIIDSDSSSASLSIQTDLSSYQKGDIISISGKSNTSETINISIENQNDQLVWSEQLSVKKDGRFSTLAIAGGPGWDKSGTYTIKVENNMETKSKTFSFKV</sequence>
<organism evidence="2 3">
    <name type="scientific">Nitrosarchaeum koreense MY1</name>
    <dbReference type="NCBI Taxonomy" id="1001994"/>
    <lineage>
        <taxon>Archaea</taxon>
        <taxon>Nitrososphaerota</taxon>
        <taxon>Nitrososphaeria</taxon>
        <taxon>Nitrosopumilales</taxon>
        <taxon>Nitrosopumilaceae</taxon>
        <taxon>Nitrosarchaeum</taxon>
    </lineage>
</organism>
<comment type="caution">
    <text evidence="2">The sequence shown here is derived from an EMBL/GenBank/DDBJ whole genome shotgun (WGS) entry which is preliminary data.</text>
</comment>
<keyword evidence="1" id="KW-0812">Transmembrane</keyword>
<reference evidence="2 3" key="1">
    <citation type="journal article" date="2011" name="J. Bacteriol.">
        <title>Genome Sequence of an Ammonia-Oxidizing Soil Archaeon, "Candidatus Nitrosoarchaeum koreensis" MY1.</title>
        <authorList>
            <person name="Kim B.K."/>
            <person name="Jung M.Y."/>
            <person name="Yu D.S."/>
            <person name="Park S.J."/>
            <person name="Oh T.K."/>
            <person name="Rhee S.K."/>
            <person name="Kim J.F."/>
        </authorList>
    </citation>
    <scope>NUCLEOTIDE SEQUENCE [LARGE SCALE GENOMIC DNA]</scope>
    <source>
        <strain evidence="2 3">MY1</strain>
    </source>
</reference>
<evidence type="ECO:0000313" key="3">
    <source>
        <dbReference type="Proteomes" id="UP000004440"/>
    </source>
</evidence>
<evidence type="ECO:0000256" key="1">
    <source>
        <dbReference type="SAM" id="Phobius"/>
    </source>
</evidence>
<protein>
    <submittedName>
        <fullName evidence="2">Type I membrane protein</fullName>
    </submittedName>
</protein>